<feature type="domain" description="ABC transporter" evidence="11">
    <location>
        <begin position="622"/>
        <end position="844"/>
    </location>
</feature>
<dbReference type="InterPro" id="IPR017871">
    <property type="entry name" value="ABC_transporter-like_CS"/>
</dbReference>
<feature type="transmembrane region" description="Helical" evidence="10">
    <location>
        <begin position="177"/>
        <end position="198"/>
    </location>
</feature>
<proteinExistence type="inferred from homology"/>
<gene>
    <name evidence="13" type="ORF">WJX75_001428</name>
</gene>
<dbReference type="InterPro" id="IPR011527">
    <property type="entry name" value="ABC1_TM_dom"/>
</dbReference>
<evidence type="ECO:0000256" key="2">
    <source>
        <dbReference type="ARBA" id="ARBA00009726"/>
    </source>
</evidence>
<feature type="domain" description="ABC transporter" evidence="11">
    <location>
        <begin position="1241"/>
        <end position="1475"/>
    </location>
</feature>
<keyword evidence="4 10" id="KW-0812">Transmembrane</keyword>
<dbReference type="InterPro" id="IPR036640">
    <property type="entry name" value="ABC1_TM_sf"/>
</dbReference>
<evidence type="ECO:0000313" key="14">
    <source>
        <dbReference type="Proteomes" id="UP001491310"/>
    </source>
</evidence>
<dbReference type="InterPro" id="IPR027417">
    <property type="entry name" value="P-loop_NTPase"/>
</dbReference>
<dbReference type="InterPro" id="IPR003439">
    <property type="entry name" value="ABC_transporter-like_ATP-bd"/>
</dbReference>
<dbReference type="CDD" id="cd18579">
    <property type="entry name" value="ABC_6TM_ABCC_D1"/>
    <property type="match status" value="1"/>
</dbReference>
<feature type="transmembrane region" description="Helical" evidence="10">
    <location>
        <begin position="39"/>
        <end position="59"/>
    </location>
</feature>
<feature type="transmembrane region" description="Helical" evidence="10">
    <location>
        <begin position="526"/>
        <end position="554"/>
    </location>
</feature>
<dbReference type="InterPro" id="IPR044746">
    <property type="entry name" value="ABCC_6TM_D1"/>
</dbReference>
<protein>
    <submittedName>
        <fullName evidence="13">Uncharacterized protein</fullName>
    </submittedName>
</protein>
<keyword evidence="14" id="KW-1185">Reference proteome</keyword>
<keyword evidence="7 10" id="KW-1133">Transmembrane helix</keyword>
<feature type="domain" description="ABC transmembrane type-1" evidence="12">
    <location>
        <begin position="310"/>
        <end position="589"/>
    </location>
</feature>
<feature type="transmembrane region" description="Helical" evidence="10">
    <location>
        <begin position="118"/>
        <end position="137"/>
    </location>
</feature>
<dbReference type="SUPFAM" id="SSF90123">
    <property type="entry name" value="ABC transporter transmembrane region"/>
    <property type="match status" value="2"/>
</dbReference>
<evidence type="ECO:0000256" key="6">
    <source>
        <dbReference type="ARBA" id="ARBA00022840"/>
    </source>
</evidence>
<dbReference type="EMBL" id="JALJOT010000005">
    <property type="protein sequence ID" value="KAK9914860.1"/>
    <property type="molecule type" value="Genomic_DNA"/>
</dbReference>
<keyword evidence="6" id="KW-0067">ATP-binding</keyword>
<name>A0ABR2YU07_9CHLO</name>
<dbReference type="PROSITE" id="PS50893">
    <property type="entry name" value="ABC_TRANSPORTER_2"/>
    <property type="match status" value="2"/>
</dbReference>
<dbReference type="CDD" id="cd03250">
    <property type="entry name" value="ABCC_MRP_domain1"/>
    <property type="match status" value="1"/>
</dbReference>
<feature type="transmembrane region" description="Helical" evidence="10">
    <location>
        <begin position="344"/>
        <end position="363"/>
    </location>
</feature>
<comment type="caution">
    <text evidence="13">The sequence shown here is derived from an EMBL/GenBank/DDBJ whole genome shotgun (WGS) entry which is preliminary data.</text>
</comment>
<feature type="transmembrane region" description="Helical" evidence="10">
    <location>
        <begin position="434"/>
        <end position="459"/>
    </location>
</feature>
<dbReference type="SUPFAM" id="SSF52540">
    <property type="entry name" value="P-loop containing nucleoside triphosphate hydrolases"/>
    <property type="match status" value="2"/>
</dbReference>
<dbReference type="CDD" id="cd03244">
    <property type="entry name" value="ABCC_MRP_domain2"/>
    <property type="match status" value="1"/>
</dbReference>
<reference evidence="13 14" key="1">
    <citation type="journal article" date="2024" name="Nat. Commun.">
        <title>Phylogenomics reveals the evolutionary origins of lichenization in chlorophyte algae.</title>
        <authorList>
            <person name="Puginier C."/>
            <person name="Libourel C."/>
            <person name="Otte J."/>
            <person name="Skaloud P."/>
            <person name="Haon M."/>
            <person name="Grisel S."/>
            <person name="Petersen M."/>
            <person name="Berrin J.G."/>
            <person name="Delaux P.M."/>
            <person name="Dal Grande F."/>
            <person name="Keller J."/>
        </authorList>
    </citation>
    <scope>NUCLEOTIDE SEQUENCE [LARGE SCALE GENOMIC DNA]</scope>
    <source>
        <strain evidence="13 14">SAG 216-7</strain>
    </source>
</reference>
<dbReference type="PROSITE" id="PS00211">
    <property type="entry name" value="ABC_TRANSPORTER_1"/>
    <property type="match status" value="2"/>
</dbReference>
<evidence type="ECO:0000256" key="9">
    <source>
        <dbReference type="SAM" id="MobiDB-lite"/>
    </source>
</evidence>
<evidence type="ECO:0000256" key="1">
    <source>
        <dbReference type="ARBA" id="ARBA00004141"/>
    </source>
</evidence>
<evidence type="ECO:0000313" key="13">
    <source>
        <dbReference type="EMBL" id="KAK9914860.1"/>
    </source>
</evidence>
<organism evidence="13 14">
    <name type="scientific">Coccomyxa subellipsoidea</name>
    <dbReference type="NCBI Taxonomy" id="248742"/>
    <lineage>
        <taxon>Eukaryota</taxon>
        <taxon>Viridiplantae</taxon>
        <taxon>Chlorophyta</taxon>
        <taxon>core chlorophytes</taxon>
        <taxon>Trebouxiophyceae</taxon>
        <taxon>Trebouxiophyceae incertae sedis</taxon>
        <taxon>Coccomyxaceae</taxon>
        <taxon>Coccomyxa</taxon>
    </lineage>
</organism>
<dbReference type="Gene3D" id="1.20.1560.10">
    <property type="entry name" value="ABC transporter type 1, transmembrane domain"/>
    <property type="match status" value="2"/>
</dbReference>
<feature type="transmembrane region" description="Helical" evidence="10">
    <location>
        <begin position="965"/>
        <end position="988"/>
    </location>
</feature>
<comment type="subcellular location">
    <subcellularLocation>
        <location evidence="1">Membrane</location>
        <topology evidence="1">Multi-pass membrane protein</topology>
    </subcellularLocation>
</comment>
<evidence type="ECO:0000256" key="5">
    <source>
        <dbReference type="ARBA" id="ARBA00022741"/>
    </source>
</evidence>
<dbReference type="PANTHER" id="PTHR24223:SF456">
    <property type="entry name" value="MULTIDRUG RESISTANCE-ASSOCIATED PROTEIN LETHAL(2)03659"/>
    <property type="match status" value="1"/>
</dbReference>
<accession>A0ABR2YU07</accession>
<feature type="region of interest" description="Disordered" evidence="9">
    <location>
        <begin position="866"/>
        <end position="900"/>
    </location>
</feature>
<feature type="transmembrane region" description="Helical" evidence="10">
    <location>
        <begin position="1150"/>
        <end position="1170"/>
    </location>
</feature>
<dbReference type="InterPro" id="IPR044726">
    <property type="entry name" value="ABCC_6TM_D2"/>
</dbReference>
<comment type="similarity">
    <text evidence="2">Belongs to the ABC transporter superfamily. ABCC family. Conjugate transporter (TC 3.A.1.208) subfamily.</text>
</comment>
<keyword evidence="5" id="KW-0547">Nucleotide-binding</keyword>
<keyword evidence="8 10" id="KW-0472">Membrane</keyword>
<dbReference type="Gene3D" id="3.40.50.300">
    <property type="entry name" value="P-loop containing nucleotide triphosphate hydrolases"/>
    <property type="match status" value="2"/>
</dbReference>
<evidence type="ECO:0000256" key="4">
    <source>
        <dbReference type="ARBA" id="ARBA00022692"/>
    </source>
</evidence>
<dbReference type="PROSITE" id="PS50929">
    <property type="entry name" value="ABC_TM1F"/>
    <property type="match status" value="2"/>
</dbReference>
<sequence length="1716" mass="187924">MWELLLDRGKFIDSFCDPQFVREDFKGALGAFTPCFTDIVILGTAHIVAVLLTTARLVFVRRRCRFQPYRLHGLARVMQCSAIVASLVCLLVELFQLNARIAADPTPLIQGNIAPFEWAEYALSAVTWLLFSVAFICELDRFVPHRTWLLRFPILFIFAGEIAKLRFVVLLAEQHDYFFILYIINFAAEGWLAILALFHYPSEDNTEALPDDPNNPVMYQELPSSAPNDETICPEATANLFSTITFSWVSGLMKKGYKKPLQFEDMWKLPPGDEVSSLAARFERAWQKEITKKKPSLMLAIWKTTWKLFVTALPFKLVNDGATFIGPVFLNLLLGVVSSGQSSALGYSYAALMFVGLILGTLCDNQHFQRVMRAGYQLRALLVHETFKKVLYIAPSARSDFSSGRVFNLVTSDAETLQLLCQNIMGLISSPLRITVAMVMLYVELGVSSVVALCVLLLLMPTQAYLVRIGVRLQKEALLFTDERGKLEGELLNGIDVVKCNSWEWSMWDRIQAVRNQELGTLWRSAIVQALFGFTLNTIPVLVSVLTFGVYVLLGNKLTAAEAFTSLSLFTVLRMPLFQLPQLITQLVNARVALTRLQEFLSAPQQPPARFLPPAEPGEAAVRVAGEFTWDRAAPASLVDIDLSVPAGALVAVVGQTGSGKSSLLSAALNLMQQLHGPDVVVRGKVAYIPQAAFIYNATVRENILFGQPFEEERYQRAIEAAALGPDLLQLSAGDLTELGDRGVNVSGGQKQRISLARATYADADVILLDDPLSALDAQVAREVFNKCLMGELRHKTRILVTNQLQFVSPADTAIFMSGGRIAEIGSYSSLMSRGDSFAQLMSQAEVEQDDEKVKEAADVAHKAFEGGTGQNGVAAPREAPPPSAKKPSETNDGHLTEKETRATGRISLKVLNTYINAMGGKLRFAILMSWFLIVEAARVAATVWLSYWTDTVDQPGGAPHGPLWYLMIYTIISGVQVLFVLLSQFLLKGLSLAAARFLHNSMLRQLLRAPMAFFHTTPLGRIINRLTKDTVDADKNLADFGAFFLRSLLQLASTIVLIGVVTPFALPALLPILLLFYFLYQYFQASVREVKRLDSISRSPVYSSIGEALAGLATIRAFRCEERLCSRNADLVDNSVTMSLVNMSMNRWLSVRLETLGALAALAAAVLTVEQRGAASTFGLVLSYALSITMLTSMTVRLASVAENSFNAVERISEFCDLPQEAPEEIRYTKPDGWPDKGRVEFNSVQMRYRDGLPLVLKGLTVEIAAGSRCGVVGRTGAGKSSLINCLFRLQELCGGSIVIDGVDISKMGLKQLRSSMAIIPQVPVLFTGTLRFNLTPFGEHSDAECWAALRRAHLSEMVEATPLGLDLVLSEGGAPLSAGQKQLVALARALLRHSKILVMDEATANVDVETDALIQKTVREEFASCTLIAIAHRLHTIIDADQVVVMDRGTAAESGRPADLLANKNGVFSSMVAETGEATARFLRSIAEGEVDCREAISEQAARGLQRMRSVKLDEQGGRPGKESCRIASHELIEKARGAESLLQACLGALSNEASSADVRERLGLLPVEEEDGKKKDANAVHKALLQALQLVSDVHSLADQVRRKCGTKTPEGGLTPRYSLNSPSDGQGLDGQPDFPAGPSNGVPIRGASAPSNGGYLRSQSLDIPRMESGSVTARRLNLLRDLREKKGDKPNRDEYNRLASEDPSLANDPSLH</sequence>
<feature type="transmembrane region" description="Helical" evidence="10">
    <location>
        <begin position="1056"/>
        <end position="1081"/>
    </location>
</feature>
<dbReference type="SMART" id="SM00382">
    <property type="entry name" value="AAA"/>
    <property type="match status" value="2"/>
</dbReference>
<evidence type="ECO:0000256" key="10">
    <source>
        <dbReference type="SAM" id="Phobius"/>
    </source>
</evidence>
<keyword evidence="3" id="KW-0813">Transport</keyword>
<evidence type="ECO:0000256" key="3">
    <source>
        <dbReference type="ARBA" id="ARBA00022448"/>
    </source>
</evidence>
<feature type="domain" description="ABC transmembrane type-1" evidence="12">
    <location>
        <begin position="926"/>
        <end position="1205"/>
    </location>
</feature>
<evidence type="ECO:0000259" key="11">
    <source>
        <dbReference type="PROSITE" id="PS50893"/>
    </source>
</evidence>
<dbReference type="InterPro" id="IPR003593">
    <property type="entry name" value="AAA+_ATPase"/>
</dbReference>
<feature type="transmembrane region" description="Helical" evidence="10">
    <location>
        <begin position="80"/>
        <end position="98"/>
    </location>
</feature>
<feature type="region of interest" description="Disordered" evidence="9">
    <location>
        <begin position="1607"/>
        <end position="1665"/>
    </location>
</feature>
<feature type="compositionally biased region" description="Basic and acidic residues" evidence="9">
    <location>
        <begin position="887"/>
        <end position="900"/>
    </location>
</feature>
<evidence type="ECO:0000259" key="12">
    <source>
        <dbReference type="PROSITE" id="PS50929"/>
    </source>
</evidence>
<dbReference type="Proteomes" id="UP001491310">
    <property type="component" value="Unassembled WGS sequence"/>
</dbReference>
<feature type="transmembrane region" description="Helical" evidence="10">
    <location>
        <begin position="149"/>
        <end position="171"/>
    </location>
</feature>
<feature type="region of interest" description="Disordered" evidence="9">
    <location>
        <begin position="1685"/>
        <end position="1716"/>
    </location>
</feature>
<evidence type="ECO:0000256" key="8">
    <source>
        <dbReference type="ARBA" id="ARBA00023136"/>
    </source>
</evidence>
<dbReference type="InterPro" id="IPR050173">
    <property type="entry name" value="ABC_transporter_C-like"/>
</dbReference>
<dbReference type="PANTHER" id="PTHR24223">
    <property type="entry name" value="ATP-BINDING CASSETTE SUB-FAMILY C"/>
    <property type="match status" value="1"/>
</dbReference>
<feature type="transmembrane region" description="Helical" evidence="10">
    <location>
        <begin position="1176"/>
        <end position="1197"/>
    </location>
</feature>
<dbReference type="CDD" id="cd18580">
    <property type="entry name" value="ABC_6TM_ABCC_D2"/>
    <property type="match status" value="1"/>
</dbReference>
<feature type="transmembrane region" description="Helical" evidence="10">
    <location>
        <begin position="317"/>
        <end position="338"/>
    </location>
</feature>
<feature type="transmembrane region" description="Helical" evidence="10">
    <location>
        <begin position="925"/>
        <end position="945"/>
    </location>
</feature>
<feature type="compositionally biased region" description="Basic and acidic residues" evidence="9">
    <location>
        <begin position="1685"/>
        <end position="1704"/>
    </location>
</feature>
<dbReference type="Pfam" id="PF00005">
    <property type="entry name" value="ABC_tran"/>
    <property type="match status" value="2"/>
</dbReference>
<evidence type="ECO:0000256" key="7">
    <source>
        <dbReference type="ARBA" id="ARBA00022989"/>
    </source>
</evidence>
<dbReference type="Pfam" id="PF00664">
    <property type="entry name" value="ABC_membrane"/>
    <property type="match status" value="2"/>
</dbReference>